<proteinExistence type="predicted"/>
<reference evidence="1 2" key="1">
    <citation type="submission" date="2019-03" db="EMBL/GenBank/DDBJ databases">
        <title>Genomic Encyclopedia of Type Strains, Phase IV (KMG-IV): sequencing the most valuable type-strain genomes for metagenomic binning, comparative biology and taxonomic classification.</title>
        <authorList>
            <person name="Goeker M."/>
        </authorList>
    </citation>
    <scope>NUCLEOTIDE SEQUENCE [LARGE SCALE GENOMIC DNA]</scope>
    <source>
        <strain evidence="1 2">DSM 44496</strain>
    </source>
</reference>
<comment type="caution">
    <text evidence="1">The sequence shown here is derived from an EMBL/GenBank/DDBJ whole genome shotgun (WGS) entry which is preliminary data.</text>
</comment>
<name>A0A4R6P429_NOCIG</name>
<gene>
    <name evidence="1" type="ORF">DFR75_106121</name>
</gene>
<organism evidence="1 2">
    <name type="scientific">Nocardia ignorata</name>
    <dbReference type="NCBI Taxonomy" id="145285"/>
    <lineage>
        <taxon>Bacteria</taxon>
        <taxon>Bacillati</taxon>
        <taxon>Actinomycetota</taxon>
        <taxon>Actinomycetes</taxon>
        <taxon>Mycobacteriales</taxon>
        <taxon>Nocardiaceae</taxon>
        <taxon>Nocardia</taxon>
    </lineage>
</organism>
<dbReference type="Proteomes" id="UP000295087">
    <property type="component" value="Unassembled WGS sequence"/>
</dbReference>
<evidence type="ECO:0000313" key="2">
    <source>
        <dbReference type="Proteomes" id="UP000295087"/>
    </source>
</evidence>
<evidence type="ECO:0000313" key="1">
    <source>
        <dbReference type="EMBL" id="TDP32331.1"/>
    </source>
</evidence>
<accession>A0A4R6P429</accession>
<protein>
    <submittedName>
        <fullName evidence="1">Uncharacterized protein</fullName>
    </submittedName>
</protein>
<sequence>MSDYSFISVTSPTYDCDFDVRYLEDFGKILASLGCGDLYLTPFDAADLADKLIAALDVYASTLRAVA</sequence>
<dbReference type="RefSeq" id="WP_067494756.1">
    <property type="nucleotide sequence ID" value="NZ_SNXK01000006.1"/>
</dbReference>
<dbReference type="EMBL" id="SNXK01000006">
    <property type="protein sequence ID" value="TDP32331.1"/>
    <property type="molecule type" value="Genomic_DNA"/>
</dbReference>
<dbReference type="AlphaFoldDB" id="A0A4R6P429"/>
<keyword evidence="2" id="KW-1185">Reference proteome</keyword>